<dbReference type="Proteomes" id="UP000478052">
    <property type="component" value="Unassembled WGS sequence"/>
</dbReference>
<evidence type="ECO:0000313" key="2">
    <source>
        <dbReference type="EMBL" id="KAF0710051.1"/>
    </source>
</evidence>
<reference evidence="2 3" key="1">
    <citation type="submission" date="2019-08" db="EMBL/GenBank/DDBJ databases">
        <title>Whole genome of Aphis craccivora.</title>
        <authorList>
            <person name="Voronova N.V."/>
            <person name="Shulinski R.S."/>
            <person name="Bandarenka Y.V."/>
            <person name="Zhorov D.G."/>
            <person name="Warner D."/>
        </authorList>
    </citation>
    <scope>NUCLEOTIDE SEQUENCE [LARGE SCALE GENOMIC DNA]</scope>
    <source>
        <strain evidence="2">180601</strain>
        <tissue evidence="2">Whole Body</tissue>
    </source>
</reference>
<dbReference type="AlphaFoldDB" id="A0A6G0VUC6"/>
<proteinExistence type="predicted"/>
<feature type="transmembrane region" description="Helical" evidence="1">
    <location>
        <begin position="75"/>
        <end position="95"/>
    </location>
</feature>
<comment type="caution">
    <text evidence="2">The sequence shown here is derived from an EMBL/GenBank/DDBJ whole genome shotgun (WGS) entry which is preliminary data.</text>
</comment>
<keyword evidence="3" id="KW-1185">Reference proteome</keyword>
<name>A0A6G0VUC6_APHCR</name>
<keyword evidence="1" id="KW-1133">Transmembrane helix</keyword>
<dbReference type="EMBL" id="VUJU01011750">
    <property type="protein sequence ID" value="KAF0710051.1"/>
    <property type="molecule type" value="Genomic_DNA"/>
</dbReference>
<evidence type="ECO:0000313" key="3">
    <source>
        <dbReference type="Proteomes" id="UP000478052"/>
    </source>
</evidence>
<sequence>MMRIIITLALKYSVAPPIRRAAGSLSSSMSRLCRLRDAVVRAKGRRSYITHCRRQPSRFQLIKLGGANCRLPVHLYMYIISVLLYTYPAAMEFRFRLADSVKRQRSNGPRA</sequence>
<keyword evidence="1" id="KW-0472">Membrane</keyword>
<organism evidence="2 3">
    <name type="scientific">Aphis craccivora</name>
    <name type="common">Cowpea aphid</name>
    <dbReference type="NCBI Taxonomy" id="307492"/>
    <lineage>
        <taxon>Eukaryota</taxon>
        <taxon>Metazoa</taxon>
        <taxon>Ecdysozoa</taxon>
        <taxon>Arthropoda</taxon>
        <taxon>Hexapoda</taxon>
        <taxon>Insecta</taxon>
        <taxon>Pterygota</taxon>
        <taxon>Neoptera</taxon>
        <taxon>Paraneoptera</taxon>
        <taxon>Hemiptera</taxon>
        <taxon>Sternorrhyncha</taxon>
        <taxon>Aphidomorpha</taxon>
        <taxon>Aphidoidea</taxon>
        <taxon>Aphididae</taxon>
        <taxon>Aphidini</taxon>
        <taxon>Aphis</taxon>
        <taxon>Aphis</taxon>
    </lineage>
</organism>
<keyword evidence="1" id="KW-0812">Transmembrane</keyword>
<protein>
    <submittedName>
        <fullName evidence="2">Uncharacterized protein</fullName>
    </submittedName>
</protein>
<evidence type="ECO:0000256" key="1">
    <source>
        <dbReference type="SAM" id="Phobius"/>
    </source>
</evidence>
<gene>
    <name evidence="2" type="ORF">FWK35_00038964</name>
</gene>
<accession>A0A6G0VUC6</accession>